<dbReference type="Pfam" id="PF08818">
    <property type="entry name" value="DUF1801"/>
    <property type="match status" value="1"/>
</dbReference>
<gene>
    <name evidence="2" type="ORF">ACFO5T_11645</name>
</gene>
<protein>
    <submittedName>
        <fullName evidence="2">DUF1801 domain-containing protein</fullName>
    </submittedName>
</protein>
<dbReference type="RefSeq" id="WP_380034563.1">
    <property type="nucleotide sequence ID" value="NZ_JBHSHB010000023.1"/>
</dbReference>
<dbReference type="EMBL" id="JBHSHB010000023">
    <property type="protein sequence ID" value="MFC4691086.1"/>
    <property type="molecule type" value="Genomic_DNA"/>
</dbReference>
<organism evidence="2 3">
    <name type="scientific">Dokdonia genika</name>
    <dbReference type="NCBI Taxonomy" id="308113"/>
    <lineage>
        <taxon>Bacteria</taxon>
        <taxon>Pseudomonadati</taxon>
        <taxon>Bacteroidota</taxon>
        <taxon>Flavobacteriia</taxon>
        <taxon>Flavobacteriales</taxon>
        <taxon>Flavobacteriaceae</taxon>
        <taxon>Dokdonia</taxon>
    </lineage>
</organism>
<evidence type="ECO:0000313" key="2">
    <source>
        <dbReference type="EMBL" id="MFC4691086.1"/>
    </source>
</evidence>
<dbReference type="Proteomes" id="UP001595878">
    <property type="component" value="Unassembled WGS sequence"/>
</dbReference>
<evidence type="ECO:0000259" key="1">
    <source>
        <dbReference type="Pfam" id="PF08818"/>
    </source>
</evidence>
<comment type="caution">
    <text evidence="2">The sequence shown here is derived from an EMBL/GenBank/DDBJ whole genome shotgun (WGS) entry which is preliminary data.</text>
</comment>
<reference evidence="3" key="1">
    <citation type="journal article" date="2019" name="Int. J. Syst. Evol. Microbiol.">
        <title>The Global Catalogue of Microorganisms (GCM) 10K type strain sequencing project: providing services to taxonomists for standard genome sequencing and annotation.</title>
        <authorList>
            <consortium name="The Broad Institute Genomics Platform"/>
            <consortium name="The Broad Institute Genome Sequencing Center for Infectious Disease"/>
            <person name="Wu L."/>
            <person name="Ma J."/>
        </authorList>
    </citation>
    <scope>NUCLEOTIDE SEQUENCE [LARGE SCALE GENOMIC DNA]</scope>
    <source>
        <strain evidence="3">CGMCC 4.7427</strain>
    </source>
</reference>
<keyword evidence="3" id="KW-1185">Reference proteome</keyword>
<accession>A0ABV9LBD8</accession>
<sequence>MNPAQVYILSKPEPWRTMLIELQAIIKSTVPEVEETYKWNLPFYMLDGKMFCFLNFRKSFIDVGFPRGVQITVHKEVLVGGEKRKNLRSLRYKGLKDIDFEILTDVLLNVAHRAVTNV</sequence>
<dbReference type="Gene3D" id="3.90.1150.200">
    <property type="match status" value="1"/>
</dbReference>
<feature type="domain" description="YdhG-like" evidence="1">
    <location>
        <begin position="15"/>
        <end position="107"/>
    </location>
</feature>
<proteinExistence type="predicted"/>
<evidence type="ECO:0000313" key="3">
    <source>
        <dbReference type="Proteomes" id="UP001595878"/>
    </source>
</evidence>
<dbReference type="SUPFAM" id="SSF159888">
    <property type="entry name" value="YdhG-like"/>
    <property type="match status" value="1"/>
</dbReference>
<name>A0ABV9LBD8_9FLAO</name>
<dbReference type="InterPro" id="IPR014922">
    <property type="entry name" value="YdhG-like"/>
</dbReference>